<evidence type="ECO:0000259" key="2">
    <source>
        <dbReference type="Pfam" id="PF22128"/>
    </source>
</evidence>
<accession>A0ABV9PYL9</accession>
<reference evidence="4" key="1">
    <citation type="journal article" date="2019" name="Int. J. Syst. Evol. Microbiol.">
        <title>The Global Catalogue of Microorganisms (GCM) 10K type strain sequencing project: providing services to taxonomists for standard genome sequencing and annotation.</title>
        <authorList>
            <consortium name="The Broad Institute Genomics Platform"/>
            <consortium name="The Broad Institute Genome Sequencing Center for Infectious Disease"/>
            <person name="Wu L."/>
            <person name="Ma J."/>
        </authorList>
    </citation>
    <scope>NUCLEOTIDE SEQUENCE [LARGE SCALE GENOMIC DNA]</scope>
    <source>
        <strain evidence="4">WYCCWR 12678</strain>
    </source>
</reference>
<sequence length="379" mass="42499">MSTRMAAVDIGNDALKAYTESLQEEIYIPNVIAEIGDSREIVELEKHPLDGVHVKIVSSALKRGEGVFAVGKLAAGYSHNDELTSESEKSESDQPLIMLLTVLAYDAAVNIPEKNGVIEATYHLSTGLPLSEAKRGKRKEFKEKIKNNRHEVHFKNTPELSGKIVRLKFEEVLVNIEGHVALIDLTTNDDGSVRNEELTKMTVLINDIGGLSTDAAIIHSDGTVDNIYSDGIKEGVSPYLDEIIDRVYRDFGYKFQSRQQLVDVITADNSEAQNHIWVKGKRTSIQPIVDEVLVKLAREEYKLVKSVWNKVPSIRVAYQIGGGSLLLKPYLETINQQEEGYPLRFVSSKESIWMIARAYFKLLTIYLKYKGLQPHEVTN</sequence>
<evidence type="ECO:0000313" key="3">
    <source>
        <dbReference type="EMBL" id="MFC4767145.1"/>
    </source>
</evidence>
<dbReference type="InterPro" id="IPR040607">
    <property type="entry name" value="ALP_N"/>
</dbReference>
<feature type="domain" description="Actin-like protein N-terminal" evidence="1">
    <location>
        <begin position="7"/>
        <end position="174"/>
    </location>
</feature>
<protein>
    <recommendedName>
        <fullName evidence="5">Actin-like protein N-terminal domain-containing protein</fullName>
    </recommendedName>
</protein>
<gene>
    <name evidence="3" type="ORF">ACFO8Q_07180</name>
</gene>
<evidence type="ECO:0000313" key="4">
    <source>
        <dbReference type="Proteomes" id="UP001596002"/>
    </source>
</evidence>
<dbReference type="Gene3D" id="3.30.420.40">
    <property type="match status" value="2"/>
</dbReference>
<dbReference type="InterPro" id="IPR043129">
    <property type="entry name" value="ATPase_NBD"/>
</dbReference>
<evidence type="ECO:0008006" key="5">
    <source>
        <dbReference type="Google" id="ProtNLM"/>
    </source>
</evidence>
<dbReference type="InterPro" id="IPR054368">
    <property type="entry name" value="Alp7A-like_C"/>
</dbReference>
<dbReference type="CDD" id="cd24023">
    <property type="entry name" value="ASKHA_NBD_ParM_Alp7A-like"/>
    <property type="match status" value="1"/>
</dbReference>
<dbReference type="Proteomes" id="UP001596002">
    <property type="component" value="Unassembled WGS sequence"/>
</dbReference>
<name>A0ABV9PYL9_9BACL</name>
<comment type="caution">
    <text evidence="3">The sequence shown here is derived from an EMBL/GenBank/DDBJ whole genome shotgun (WGS) entry which is preliminary data.</text>
</comment>
<evidence type="ECO:0000259" key="1">
    <source>
        <dbReference type="Pfam" id="PF17989"/>
    </source>
</evidence>
<organism evidence="3 4">
    <name type="scientific">Effusibacillus consociatus</name>
    <dbReference type="NCBI Taxonomy" id="1117041"/>
    <lineage>
        <taxon>Bacteria</taxon>
        <taxon>Bacillati</taxon>
        <taxon>Bacillota</taxon>
        <taxon>Bacilli</taxon>
        <taxon>Bacillales</taxon>
        <taxon>Alicyclobacillaceae</taxon>
        <taxon>Effusibacillus</taxon>
    </lineage>
</organism>
<dbReference type="RefSeq" id="WP_380025062.1">
    <property type="nucleotide sequence ID" value="NZ_JBHSHC010000050.1"/>
</dbReference>
<dbReference type="SUPFAM" id="SSF53067">
    <property type="entry name" value="Actin-like ATPase domain"/>
    <property type="match status" value="2"/>
</dbReference>
<dbReference type="Pfam" id="PF17989">
    <property type="entry name" value="ALP_N"/>
    <property type="match status" value="1"/>
</dbReference>
<dbReference type="EMBL" id="JBHSHC010000050">
    <property type="protein sequence ID" value="MFC4767145.1"/>
    <property type="molecule type" value="Genomic_DNA"/>
</dbReference>
<keyword evidence="4" id="KW-1185">Reference proteome</keyword>
<proteinExistence type="predicted"/>
<dbReference type="Pfam" id="PF22128">
    <property type="entry name" value="Alp7A_like_C"/>
    <property type="match status" value="1"/>
</dbReference>
<feature type="domain" description="Alp7A-like C-terminal" evidence="2">
    <location>
        <begin position="203"/>
        <end position="341"/>
    </location>
</feature>